<dbReference type="Proteomes" id="UP000094828">
    <property type="component" value="Unassembled WGS sequence"/>
</dbReference>
<name>A0A1C3E7I0_9PLAN</name>
<gene>
    <name evidence="1" type="ORF">A6X21_09615</name>
</gene>
<protein>
    <submittedName>
        <fullName evidence="1">Uncharacterized protein</fullName>
    </submittedName>
</protein>
<dbReference type="EMBL" id="LYDR01000143">
    <property type="protein sequence ID" value="ODA29181.1"/>
    <property type="molecule type" value="Genomic_DNA"/>
</dbReference>
<dbReference type="STRING" id="1841610.A6X21_09615"/>
<dbReference type="AlphaFoldDB" id="A0A1C3E7I0"/>
<accession>A0A1C3E7I0</accession>
<evidence type="ECO:0000313" key="2">
    <source>
        <dbReference type="Proteomes" id="UP000094828"/>
    </source>
</evidence>
<proteinExistence type="predicted"/>
<keyword evidence="2" id="KW-1185">Reference proteome</keyword>
<sequence length="104" mass="11928">MIFPFCVSQRIGTAACVSLQPMFSAAVLRRSTLHANSRIGIRVIQLSNYFLEKEKSETRVDGTKRLRCSELIFRYIEMPHDQRKAPDSPKKNLQRTALKVFLGD</sequence>
<reference evidence="1 2" key="1">
    <citation type="submission" date="2016-05" db="EMBL/GenBank/DDBJ databases">
        <title>Genomic and physiological characterization of Planctopirus sp. isolated from fresh water lake.</title>
        <authorList>
            <person name="Subhash Y."/>
            <person name="Ramana C."/>
        </authorList>
    </citation>
    <scope>NUCLEOTIDE SEQUENCE [LARGE SCALE GENOMIC DNA]</scope>
    <source>
        <strain evidence="1 2">JC280</strain>
    </source>
</reference>
<comment type="caution">
    <text evidence="1">The sequence shown here is derived from an EMBL/GenBank/DDBJ whole genome shotgun (WGS) entry which is preliminary data.</text>
</comment>
<evidence type="ECO:0000313" key="1">
    <source>
        <dbReference type="EMBL" id="ODA29181.1"/>
    </source>
</evidence>
<organism evidence="1 2">
    <name type="scientific">Planctopirus hydrillae</name>
    <dbReference type="NCBI Taxonomy" id="1841610"/>
    <lineage>
        <taxon>Bacteria</taxon>
        <taxon>Pseudomonadati</taxon>
        <taxon>Planctomycetota</taxon>
        <taxon>Planctomycetia</taxon>
        <taxon>Planctomycetales</taxon>
        <taxon>Planctomycetaceae</taxon>
        <taxon>Planctopirus</taxon>
    </lineage>
</organism>